<evidence type="ECO:0000256" key="1">
    <source>
        <dbReference type="SAM" id="Phobius"/>
    </source>
</evidence>
<feature type="transmembrane region" description="Helical" evidence="1">
    <location>
        <begin position="49"/>
        <end position="67"/>
    </location>
</feature>
<protein>
    <recommendedName>
        <fullName evidence="4">Undecaprenyl/decaprenyl-phosphate alpha-N-acetylglucosaminyl 1-phosphate transferase</fullName>
    </recommendedName>
</protein>
<keyword evidence="1" id="KW-0812">Transmembrane</keyword>
<proteinExistence type="predicted"/>
<dbReference type="AlphaFoldDB" id="A0A174XB05"/>
<evidence type="ECO:0000313" key="3">
    <source>
        <dbReference type="Proteomes" id="UP000095332"/>
    </source>
</evidence>
<sequence>MTQIPLLLLCGLLISVFLDMVIIPRILVISHKKRLYDIPDSRKVHTTHVPRLGSLSFFPVILIFAWTR</sequence>
<accession>A0A174XB05</accession>
<organism evidence="2 3">
    <name type="scientific">Parabacteroides distasonis</name>
    <dbReference type="NCBI Taxonomy" id="823"/>
    <lineage>
        <taxon>Bacteria</taxon>
        <taxon>Pseudomonadati</taxon>
        <taxon>Bacteroidota</taxon>
        <taxon>Bacteroidia</taxon>
        <taxon>Bacteroidales</taxon>
        <taxon>Tannerellaceae</taxon>
        <taxon>Parabacteroides</taxon>
    </lineage>
</organism>
<reference evidence="2 3" key="1">
    <citation type="submission" date="2015-09" db="EMBL/GenBank/DDBJ databases">
        <authorList>
            <consortium name="Pathogen Informatics"/>
        </authorList>
    </citation>
    <scope>NUCLEOTIDE SEQUENCE [LARGE SCALE GENOMIC DNA]</scope>
    <source>
        <strain evidence="2 3">2789STDY5834948</strain>
    </source>
</reference>
<dbReference type="EMBL" id="CZBM01000034">
    <property type="protein sequence ID" value="CUQ56873.1"/>
    <property type="molecule type" value="Genomic_DNA"/>
</dbReference>
<name>A0A174XB05_PARDI</name>
<feature type="transmembrane region" description="Helical" evidence="1">
    <location>
        <begin position="6"/>
        <end position="28"/>
    </location>
</feature>
<evidence type="ECO:0000313" key="2">
    <source>
        <dbReference type="EMBL" id="CUQ56873.1"/>
    </source>
</evidence>
<keyword evidence="1" id="KW-0472">Membrane</keyword>
<keyword evidence="1" id="KW-1133">Transmembrane helix</keyword>
<dbReference type="Proteomes" id="UP000095332">
    <property type="component" value="Unassembled WGS sequence"/>
</dbReference>
<gene>
    <name evidence="2" type="ORF">ERS852560_04353</name>
</gene>
<evidence type="ECO:0008006" key="4">
    <source>
        <dbReference type="Google" id="ProtNLM"/>
    </source>
</evidence>